<keyword evidence="3" id="KW-0732">Signal</keyword>
<feature type="domain" description="SpaA-like prealbumin fold" evidence="4">
    <location>
        <begin position="113"/>
        <end position="202"/>
    </location>
</feature>
<dbReference type="EMBL" id="NUWJ01000425">
    <property type="protein sequence ID" value="PFK04273.1"/>
    <property type="molecule type" value="Genomic_DNA"/>
</dbReference>
<dbReference type="PANTHER" id="PTHR36108:SF13">
    <property type="entry name" value="COLOSSIN-B-RELATED"/>
    <property type="match status" value="1"/>
</dbReference>
<proteinExistence type="inferred from homology"/>
<dbReference type="InterPro" id="IPR013783">
    <property type="entry name" value="Ig-like_fold"/>
</dbReference>
<dbReference type="PANTHER" id="PTHR36108">
    <property type="entry name" value="COLOSSIN-B-RELATED"/>
    <property type="match status" value="1"/>
</dbReference>
<comment type="similarity">
    <text evidence="1">Belongs to the serine-aspartate repeat-containing protein (SDr) family.</text>
</comment>
<evidence type="ECO:0000256" key="3">
    <source>
        <dbReference type="ARBA" id="ARBA00022729"/>
    </source>
</evidence>
<feature type="non-terminal residue" evidence="5">
    <location>
        <position position="1"/>
    </location>
</feature>
<dbReference type="InterPro" id="IPR041033">
    <property type="entry name" value="SpaA_PFL_dom_1"/>
</dbReference>
<evidence type="ECO:0000313" key="6">
    <source>
        <dbReference type="Proteomes" id="UP000224413"/>
    </source>
</evidence>
<organism evidence="5 6">
    <name type="scientific">Bacillus cereus</name>
    <dbReference type="NCBI Taxonomy" id="1396"/>
    <lineage>
        <taxon>Bacteria</taxon>
        <taxon>Bacillati</taxon>
        <taxon>Bacillota</taxon>
        <taxon>Bacilli</taxon>
        <taxon>Bacillales</taxon>
        <taxon>Bacillaceae</taxon>
        <taxon>Bacillus</taxon>
        <taxon>Bacillus cereus group</taxon>
    </lineage>
</organism>
<dbReference type="SUPFAM" id="SSF49478">
    <property type="entry name" value="Cna protein B-type domain"/>
    <property type="match status" value="3"/>
</dbReference>
<evidence type="ECO:0000256" key="1">
    <source>
        <dbReference type="ARBA" id="ARBA00007257"/>
    </source>
</evidence>
<sequence>PFEVKEHNQTLTFEVKNDQVKGNVQLVKVDEDGKTKLEGAVFILADEKGKKISEHKTDKNGLIKIDNIPFGKYQFIEKTSPAGYVLVKDPIPFSITENGKTIELVAKNTKIKGSIEITKVDIADGNNKLPGAEFTIYNEQGQEVVKGKTNEQGIAKFEKLPAGKYTYKETLAPQGYVSHEETFSFEIKTDGEIIKHTVKNKKIEGSLEITKVDVADGNNKLPGAGFTIYNEQGQEVVKGKTNEQGIAKFEKLPAGKYTYKETFAPEGCAKRFK</sequence>
<comment type="caution">
    <text evidence="5">The sequence shown here is derived from an EMBL/GenBank/DDBJ whole genome shotgun (WGS) entry which is preliminary data.</text>
</comment>
<dbReference type="RefSeq" id="WP_255290600.1">
    <property type="nucleotide sequence ID" value="NZ_NUWJ01000425.1"/>
</dbReference>
<dbReference type="Pfam" id="PF17802">
    <property type="entry name" value="SpaA"/>
    <property type="match status" value="3"/>
</dbReference>
<accession>A0A9X6WUZ5</accession>
<gene>
    <name evidence="5" type="ORF">COI98_31970</name>
</gene>
<name>A0A9X6WUZ5_BACCE</name>
<keyword evidence="2" id="KW-0964">Secreted</keyword>
<reference evidence="5 6" key="1">
    <citation type="submission" date="2017-09" db="EMBL/GenBank/DDBJ databases">
        <title>Large-scale bioinformatics analysis of Bacillus genomes uncovers conserved roles of natural products in bacterial physiology.</title>
        <authorList>
            <consortium name="Agbiome Team Llc"/>
            <person name="Bleich R.M."/>
            <person name="Grubbs K.J."/>
            <person name="Santa Maria K.C."/>
            <person name="Allen S.E."/>
            <person name="Farag S."/>
            <person name="Shank E.A."/>
            <person name="Bowers A."/>
        </authorList>
    </citation>
    <scope>NUCLEOTIDE SEQUENCE [LARGE SCALE GENOMIC DNA]</scope>
    <source>
        <strain evidence="5 6">AFS083741</strain>
    </source>
</reference>
<evidence type="ECO:0000313" key="5">
    <source>
        <dbReference type="EMBL" id="PFK04273.1"/>
    </source>
</evidence>
<dbReference type="AlphaFoldDB" id="A0A9X6WUZ5"/>
<evidence type="ECO:0000256" key="2">
    <source>
        <dbReference type="ARBA" id="ARBA00022525"/>
    </source>
</evidence>
<dbReference type="Proteomes" id="UP000224413">
    <property type="component" value="Unassembled WGS sequence"/>
</dbReference>
<dbReference type="Gene3D" id="2.60.40.10">
    <property type="entry name" value="Immunoglobulins"/>
    <property type="match status" value="3"/>
</dbReference>
<feature type="non-terminal residue" evidence="5">
    <location>
        <position position="273"/>
    </location>
</feature>
<feature type="domain" description="SpaA-like prealbumin fold" evidence="4">
    <location>
        <begin position="22"/>
        <end position="110"/>
    </location>
</feature>
<protein>
    <submittedName>
        <fullName evidence="5">Cell wall anchor</fullName>
    </submittedName>
</protein>
<evidence type="ECO:0000259" key="4">
    <source>
        <dbReference type="Pfam" id="PF17802"/>
    </source>
</evidence>
<feature type="domain" description="SpaA-like prealbumin fold" evidence="4">
    <location>
        <begin position="205"/>
        <end position="267"/>
    </location>
</feature>